<evidence type="ECO:0000313" key="3">
    <source>
        <dbReference type="EMBL" id="EIW84789.1"/>
    </source>
</evidence>
<dbReference type="GeneID" id="19204677"/>
<dbReference type="Proteomes" id="UP000053558">
    <property type="component" value="Unassembled WGS sequence"/>
</dbReference>
<keyword evidence="2" id="KW-1133">Transmembrane helix</keyword>
<feature type="transmembrane region" description="Helical" evidence="2">
    <location>
        <begin position="49"/>
        <end position="72"/>
    </location>
</feature>
<name>A0A5M3N078_CONPW</name>
<dbReference type="RefSeq" id="XP_007764486.1">
    <property type="nucleotide sequence ID" value="XM_007766296.1"/>
</dbReference>
<comment type="caution">
    <text evidence="3">The sequence shown here is derived from an EMBL/GenBank/DDBJ whole genome shotgun (WGS) entry which is preliminary data.</text>
</comment>
<organism evidence="3 4">
    <name type="scientific">Coniophora puteana (strain RWD-64-598)</name>
    <name type="common">Brown rot fungus</name>
    <dbReference type="NCBI Taxonomy" id="741705"/>
    <lineage>
        <taxon>Eukaryota</taxon>
        <taxon>Fungi</taxon>
        <taxon>Dikarya</taxon>
        <taxon>Basidiomycota</taxon>
        <taxon>Agaricomycotina</taxon>
        <taxon>Agaricomycetes</taxon>
        <taxon>Agaricomycetidae</taxon>
        <taxon>Boletales</taxon>
        <taxon>Coniophorineae</taxon>
        <taxon>Coniophoraceae</taxon>
        <taxon>Coniophora</taxon>
    </lineage>
</organism>
<evidence type="ECO:0000313" key="4">
    <source>
        <dbReference type="Proteomes" id="UP000053558"/>
    </source>
</evidence>
<keyword evidence="4" id="KW-1185">Reference proteome</keyword>
<feature type="region of interest" description="Disordered" evidence="1">
    <location>
        <begin position="101"/>
        <end position="225"/>
    </location>
</feature>
<dbReference type="AlphaFoldDB" id="A0A5M3N078"/>
<sequence length="241" mass="25771">MSPQDNNEHWVARFFDARSEPQAESDLVQDAATNSNPPPPSSSNAPSSLAIFAVIMGIIAALVLAFIGWKFLKRRRARSSSTTEISAGVYEVDFNGASPAFQHGDDDLKTPRPLAVPKTPGDGVSWAPQVKSIRGPVYDPEKDAADVPLPPTPRTPHTPRHGSMTPRTPRTPHGFPTAAPPVPPMPSPPLPGRSSDEPAFPPGYGAEVLTSPAPPSPNPYALSASGYKARTLEKVQRNYDN</sequence>
<evidence type="ECO:0000256" key="2">
    <source>
        <dbReference type="SAM" id="Phobius"/>
    </source>
</evidence>
<feature type="region of interest" description="Disordered" evidence="1">
    <location>
        <begin position="20"/>
        <end position="44"/>
    </location>
</feature>
<evidence type="ECO:0000256" key="1">
    <source>
        <dbReference type="SAM" id="MobiDB-lite"/>
    </source>
</evidence>
<protein>
    <submittedName>
        <fullName evidence="3">Uncharacterized protein</fullName>
    </submittedName>
</protein>
<reference evidence="4" key="1">
    <citation type="journal article" date="2012" name="Science">
        <title>The Paleozoic origin of enzymatic lignin decomposition reconstructed from 31 fungal genomes.</title>
        <authorList>
            <person name="Floudas D."/>
            <person name="Binder M."/>
            <person name="Riley R."/>
            <person name="Barry K."/>
            <person name="Blanchette R.A."/>
            <person name="Henrissat B."/>
            <person name="Martinez A.T."/>
            <person name="Otillar R."/>
            <person name="Spatafora J.W."/>
            <person name="Yadav J.S."/>
            <person name="Aerts A."/>
            <person name="Benoit I."/>
            <person name="Boyd A."/>
            <person name="Carlson A."/>
            <person name="Copeland A."/>
            <person name="Coutinho P.M."/>
            <person name="de Vries R.P."/>
            <person name="Ferreira P."/>
            <person name="Findley K."/>
            <person name="Foster B."/>
            <person name="Gaskell J."/>
            <person name="Glotzer D."/>
            <person name="Gorecki P."/>
            <person name="Heitman J."/>
            <person name="Hesse C."/>
            <person name="Hori C."/>
            <person name="Igarashi K."/>
            <person name="Jurgens J.A."/>
            <person name="Kallen N."/>
            <person name="Kersten P."/>
            <person name="Kohler A."/>
            <person name="Kuees U."/>
            <person name="Kumar T.K.A."/>
            <person name="Kuo A."/>
            <person name="LaButti K."/>
            <person name="Larrondo L.F."/>
            <person name="Lindquist E."/>
            <person name="Ling A."/>
            <person name="Lombard V."/>
            <person name="Lucas S."/>
            <person name="Lundell T."/>
            <person name="Martin R."/>
            <person name="McLaughlin D.J."/>
            <person name="Morgenstern I."/>
            <person name="Morin E."/>
            <person name="Murat C."/>
            <person name="Nagy L.G."/>
            <person name="Nolan M."/>
            <person name="Ohm R.A."/>
            <person name="Patyshakuliyeva A."/>
            <person name="Rokas A."/>
            <person name="Ruiz-Duenas F.J."/>
            <person name="Sabat G."/>
            <person name="Salamov A."/>
            <person name="Samejima M."/>
            <person name="Schmutz J."/>
            <person name="Slot J.C."/>
            <person name="St John F."/>
            <person name="Stenlid J."/>
            <person name="Sun H."/>
            <person name="Sun S."/>
            <person name="Syed K."/>
            <person name="Tsang A."/>
            <person name="Wiebenga A."/>
            <person name="Young D."/>
            <person name="Pisabarro A."/>
            <person name="Eastwood D.C."/>
            <person name="Martin F."/>
            <person name="Cullen D."/>
            <person name="Grigoriev I.V."/>
            <person name="Hibbett D.S."/>
        </authorList>
    </citation>
    <scope>NUCLEOTIDE SEQUENCE [LARGE SCALE GENOMIC DNA]</scope>
    <source>
        <strain evidence="4">RWD-64-598 SS2</strain>
    </source>
</reference>
<keyword evidence="2" id="KW-0812">Transmembrane</keyword>
<proteinExistence type="predicted"/>
<dbReference type="KEGG" id="cput:CONPUDRAFT_162133"/>
<keyword evidence="2" id="KW-0472">Membrane</keyword>
<gene>
    <name evidence="3" type="ORF">CONPUDRAFT_162133</name>
</gene>
<feature type="compositionally biased region" description="Pro residues" evidence="1">
    <location>
        <begin position="178"/>
        <end position="191"/>
    </location>
</feature>
<dbReference type="EMBL" id="JH711574">
    <property type="protein sequence ID" value="EIW84789.1"/>
    <property type="molecule type" value="Genomic_DNA"/>
</dbReference>
<accession>A0A5M3N078</accession>